<feature type="region of interest" description="Disordered" evidence="1">
    <location>
        <begin position="2341"/>
        <end position="2362"/>
    </location>
</feature>
<evidence type="ECO:0000256" key="1">
    <source>
        <dbReference type="SAM" id="MobiDB-lite"/>
    </source>
</evidence>
<feature type="region of interest" description="Disordered" evidence="1">
    <location>
        <begin position="1242"/>
        <end position="1319"/>
    </location>
</feature>
<feature type="region of interest" description="Disordered" evidence="1">
    <location>
        <begin position="1392"/>
        <end position="1424"/>
    </location>
</feature>
<evidence type="ECO:0000313" key="4">
    <source>
        <dbReference type="Proteomes" id="UP000186513"/>
    </source>
</evidence>
<dbReference type="OrthoDB" id="7387101at2"/>
<dbReference type="EMBL" id="FPKR01000009">
    <property type="protein sequence ID" value="SFZ77565.1"/>
    <property type="molecule type" value="Genomic_DNA"/>
</dbReference>
<feature type="compositionally biased region" description="Basic and acidic residues" evidence="1">
    <location>
        <begin position="2344"/>
        <end position="2362"/>
    </location>
</feature>
<dbReference type="Proteomes" id="UP000186513">
    <property type="component" value="Unassembled WGS sequence"/>
</dbReference>
<keyword evidence="4" id="KW-1185">Reference proteome</keyword>
<feature type="compositionally biased region" description="Basic and acidic residues" evidence="1">
    <location>
        <begin position="202"/>
        <end position="213"/>
    </location>
</feature>
<feature type="domain" description="eCIS core" evidence="2">
    <location>
        <begin position="232"/>
        <end position="307"/>
    </location>
</feature>
<protein>
    <recommendedName>
        <fullName evidence="2">eCIS core domain-containing protein</fullName>
    </recommendedName>
</protein>
<feature type="region of interest" description="Disordered" evidence="1">
    <location>
        <begin position="1"/>
        <end position="221"/>
    </location>
</feature>
<reference evidence="3 4" key="1">
    <citation type="submission" date="2016-11" db="EMBL/GenBank/DDBJ databases">
        <authorList>
            <person name="Jaros S."/>
            <person name="Januszkiewicz K."/>
            <person name="Wedrychowicz H."/>
        </authorList>
    </citation>
    <scope>NUCLEOTIDE SEQUENCE [LARGE SCALE GENOMIC DNA]</scope>
    <source>
        <strain evidence="3 4">DSM 18899</strain>
    </source>
</reference>
<evidence type="ECO:0000313" key="3">
    <source>
        <dbReference type="EMBL" id="SFZ77565.1"/>
    </source>
</evidence>
<dbReference type="STRING" id="1121279.SAMN02745887_02493"/>
<feature type="compositionally biased region" description="Low complexity" evidence="1">
    <location>
        <begin position="18"/>
        <end position="49"/>
    </location>
</feature>
<dbReference type="InterPro" id="IPR025295">
    <property type="entry name" value="eCIS_core_dom"/>
</dbReference>
<dbReference type="RefSeq" id="WP_072428996.1">
    <property type="nucleotide sequence ID" value="NZ_FPKR01000009.1"/>
</dbReference>
<feature type="compositionally biased region" description="Low complexity" evidence="1">
    <location>
        <begin position="121"/>
        <end position="187"/>
    </location>
</feature>
<dbReference type="Pfam" id="PF13699">
    <property type="entry name" value="eCIS_core"/>
    <property type="match status" value="2"/>
</dbReference>
<feature type="compositionally biased region" description="Polar residues" evidence="1">
    <location>
        <begin position="1270"/>
        <end position="1281"/>
    </location>
</feature>
<proteinExistence type="predicted"/>
<accession>A0A1K2HLJ5</accession>
<evidence type="ECO:0000259" key="2">
    <source>
        <dbReference type="Pfam" id="PF13699"/>
    </source>
</evidence>
<feature type="compositionally biased region" description="Low complexity" evidence="1">
    <location>
        <begin position="1397"/>
        <end position="1415"/>
    </location>
</feature>
<feature type="compositionally biased region" description="Basic and acidic residues" evidence="1">
    <location>
        <begin position="105"/>
        <end position="119"/>
    </location>
</feature>
<gene>
    <name evidence="3" type="ORF">SAMN02745887_02493</name>
</gene>
<feature type="domain" description="eCIS core" evidence="2">
    <location>
        <begin position="1311"/>
        <end position="1388"/>
    </location>
</feature>
<organism evidence="3 4">
    <name type="scientific">Chitinimonas taiwanensis DSM 18899</name>
    <dbReference type="NCBI Taxonomy" id="1121279"/>
    <lineage>
        <taxon>Bacteria</taxon>
        <taxon>Pseudomonadati</taxon>
        <taxon>Pseudomonadota</taxon>
        <taxon>Betaproteobacteria</taxon>
        <taxon>Neisseriales</taxon>
        <taxon>Chitinibacteraceae</taxon>
        <taxon>Chitinimonas</taxon>
    </lineage>
</organism>
<sequence length="2362" mass="246292">MGSQVASEAKKPAGKAGGASQPAAAKGGSDKAAGPAGKADAKSADQAGAKAGGAGAKAADAKAGAAKGAEAQPGAQGPAAKSEGAQRFDRMAVRAKLSVSEPGDAVEREADAVADKVMRMSEPSSKPAATSSTAPQLNRAPAAPDTAAGGAKPASAPAGGAAAAAGDKAAAPAAGKTPQAPKPTSTGGTTGGRATQENAAPDIRRAAASDSKADAPSVPADFASKLGEGQALDPNTRSFFEQRLGHDLADVRIHHDAQADSAAKQIHARAFTYGRHIAFAAGQFQPGSQEGKQLLAHELAHVLQQRQDVVPRQIMRKPAAAGSVDVKGVAIPGFKAQHYSGKEFTRPAGYNRKEEGSKQISTWRKATKGARDNFAKDLGLNEAGIYVAVPKSSKLDADNKEVLVGPPKEIGEIARKPRWDESGKGESYDVDHIIELQIGGPDQDVESNLELRDASSNRSSGSSIDASITGILKKMSDKEGGDPEKIKAKYDLKYSDFAAGAAGGKSSCWSIKQINDQEPAKKGLNIYDPDLAAPSGSALPWPAGVDKEPFFGGPDLFVLYPSKSGGAPKQIKLDASGKPKDKSILNADWIKGVKLSSFDLNLSGGAENAGSLKAQIDISQLQNPNGGNEIDLTIKRLPGNGASLKQAGYINVIGAAGKIAKAFALKEMSPIDIVEFDILPSGLFIQGVVNPSLGLFQGTTLDLIVEGTDLRVQKTFTGDEIKLPGPFSITSSSLTVALGTKSGFSATGIVFFLIKGLGEGSLKATGKMASFAIRGDFEFDKKLFDAQAKLSLSYVKEGEAGKFSGEADLKIGKDKIKGIKSATVNAKVENEIFTAVGKAETDIPGIKSLGLAIDLKDPEHFSVQGDGELEKLPGIQSGTLTMKLERNGENWSISGAGDISPAIPGVSSNIKGTYKDGIVLLKGQVGFKFGAGDRLKGDITIGVTNGTVDEAGNVSGEGGKSFKAFGKGDLTLKISDGISGTVTLVLKEDGSVEIGGSVTVADRELFPQIPAGDKAKHNLLTIKTPEIPLCGITVAGVGVAIVFYATGSVDAEASVGPGKLKNTSLTIAPFNPANISIDTLKLSGNADFEVPAKAGIALTATANISAKALVAELGGAIGITAEAGIPADPPLVKANAKFSWSQAEGFDLESSAALNFQPQLKFSLSGEVFAKLNVVVDTITVWSRKWELGSASFKLPLSVTASAKLGYNSKTGLRFDPAKDISIPKPELSSDDFLKLLNNEPATETIQNEPKGDGRTVPPAEVSAPGATPDSATDGSASRQVMRSEAAASGTADLPTGVGESDLAALGDGQPLDPDTRNFFETRMDQPLDQVRIYLSPAANRLAQRLDARAFTVGHRVVFAADAYQPQDPAGQRLLAHELAHVVQQDHGVARQIMRNPPGHGSTGTSSAGGTAGTAEPPPTVEQAQRRLTRLELPAGKQRHMHLYRRWKDEGKLKNGPNYDRDSHPSAQVSKWNTAVGNLDSLQTEFDRLGFSGRTGTTQRTLTFSGGHQETKSQTDWIDFFKVPKWNRQGEWQTHRLEVDHIVELQCAGWHTDPSGDTAENYELLNKSVNGDSGRTMYRSMVNNKLDLMQAEWRAARAAGSSTGGMPTYAQAREQLRTDGIVFTDVTGGGGRGDAGTTFFTVDDIRSGEQLRVINAAPPPAGAAGSATSFVLVAGIGGTQIASFSKTASQTSINVNGVAKRRLAGVSIDTITLNADYSSAAANQQIGQLSGNWVLPAGFTPQNAPCTFNLNSASQYSAYVVPTATLAVENAALSPVQFNDISVDGNSIAAQGQLTPSIPLLGTTPIEVIWANGEMEFGKTFTASDLNFSLPGMTIDEASLGVFFSRSGFRAEGGLDFTLNQLGRGSLSAGVDSRGRFSAEGSIQVDSTVFDQANLRLWYREGQFGGSGTLAITQPGRIRGVNGASVNVTVEGSHINARGDLQPAIPGVQNAALTADYQAERGLTVAGDLVLQDLPGIRQGNVHAQLAQDAGRWKMSASGTAIPNLPGVDSEITVSYEDGAFDGQISVDYARGIFSGNVSVGLTNRAVSSDGELEGGAAEGDAATATDTLKIYGAGSVTARLTEWLQGGVGVKVRPSGDMLISGHIGLPEPLTVFDQYPSPERARRELFRMPTVSVPLIGLAVGGNTVGLALTINGRVNGYAHIGPGRLTQTEIRIEDYNPAEPDSLHITGDAQFNLPGVAGVEASLDAGVSLGAAIIRATAGINVAAAAEVRADISPAVNLDWTPAAGLHLHADLSASLSPQLRFGLNGYAEVVADAFVTSFTLWRKDWNLAERSVGSSLALGLNVPVDYYSDGRGVVFDPEQVSFQVPELNADTFAQLLNEGGSERSERAPADEAGERRAA</sequence>
<name>A0A1K2HLJ5_9NEIS</name>
<feature type="compositionally biased region" description="Low complexity" evidence="1">
    <location>
        <begin position="56"/>
        <end position="81"/>
    </location>
</feature>